<protein>
    <submittedName>
        <fullName evidence="9">Right-handed parallel beta-helix repeat-containing protein</fullName>
    </submittedName>
</protein>
<dbReference type="InterPro" id="IPR012334">
    <property type="entry name" value="Pectin_lyas_fold"/>
</dbReference>
<dbReference type="Pfam" id="PF23763">
    <property type="entry name" value="Beta-barrel_GLAA-B_I"/>
    <property type="match status" value="1"/>
</dbReference>
<dbReference type="Gene3D" id="2.160.20.10">
    <property type="entry name" value="Single-stranded right-handed beta-helix, Pectin lyase-like"/>
    <property type="match status" value="2"/>
</dbReference>
<comment type="catalytic activity">
    <reaction evidence="2">
        <text>Hydrolysis of terminal, non-reducing branched (1-&gt;3)-alpha-D-galactosidic residues, producing free D-galactose.</text>
        <dbReference type="EC" id="3.2.1.n1"/>
    </reaction>
</comment>
<dbReference type="Proteomes" id="UP001596989">
    <property type="component" value="Unassembled WGS sequence"/>
</dbReference>
<evidence type="ECO:0000256" key="1">
    <source>
        <dbReference type="ARBA" id="ARBA00001255"/>
    </source>
</evidence>
<evidence type="ECO:0000256" key="4">
    <source>
        <dbReference type="ARBA" id="ARBA00022737"/>
    </source>
</evidence>
<sequence length="623" mass="68799">MDNSAAVGNRPMPRVFRVTDYGARRDSGEDSARGIAAAISAASSVDGPVVIQFPCGRYDVFSEEATRAPYYVSNTASEEEHPDPVKTIGILLRGMNQFRIEGNGSLLVFHGRMTPIVLDGCREGEICNLSIDFARPTISEMQITAVGDRYWDVVVHPDSHYELADGALHWIGEGWSHRSGPAQEYDPASNRTWRVPNPVTTAERIEELQPGKLRLWFRDEAATHTEVGRVFQMRDGIRDQVGALIVGCRDIAFRDMWMRYMHGLGIVGQFSENLTFERLKLAPDPSSGRTAAAFADFFHLSGVKGKVSVTDSHFVGAHDDAINIHGTHLRIVGSDGERRIRVRFMHPQSYGFQAFHTGDEIEFIHADTLRSYAARSVVAVRVLSLREIELELDAPAPATKEGDVVENATWTPEVDISGNSFSRIPTRGVLLTTRRPALIAHNRFEKMTMSAVLIADDASSWYESGMVRHVQIMRNRFMDCGSASAPVILIHPENTVWSADQPVHQQIIIRSNRFEDGSAPLLAAKSTEHLIFSDNEISSAFSSDKYSEATEKSSPPCISLTACSEVAIIGNRTDNGGQMGHEAGTVIVHHMEKHHIRACEGLLLVDGDRKHAAGCELTRTCGK</sequence>
<reference evidence="10" key="1">
    <citation type="journal article" date="2019" name="Int. J. Syst. Evol. Microbiol.">
        <title>The Global Catalogue of Microorganisms (GCM) 10K type strain sequencing project: providing services to taxonomists for standard genome sequencing and annotation.</title>
        <authorList>
            <consortium name="The Broad Institute Genomics Platform"/>
            <consortium name="The Broad Institute Genome Sequencing Center for Infectious Disease"/>
            <person name="Wu L."/>
            <person name="Ma J."/>
        </authorList>
    </citation>
    <scope>NUCLEOTIDE SEQUENCE [LARGE SCALE GENOMIC DNA]</scope>
    <source>
        <strain evidence="10">CCUG 59129</strain>
    </source>
</reference>
<dbReference type="Pfam" id="PF23764">
    <property type="entry name" value="Beta-barrel_GLAA-B_II"/>
    <property type="match status" value="1"/>
</dbReference>
<evidence type="ECO:0000259" key="7">
    <source>
        <dbReference type="Pfam" id="PF23763"/>
    </source>
</evidence>
<evidence type="ECO:0000256" key="5">
    <source>
        <dbReference type="ARBA" id="ARBA00022801"/>
    </source>
</evidence>
<dbReference type="SUPFAM" id="SSF51126">
    <property type="entry name" value="Pectin lyase-like"/>
    <property type="match status" value="1"/>
</dbReference>
<dbReference type="InterPro" id="IPR011050">
    <property type="entry name" value="Pectin_lyase_fold/virulence"/>
</dbReference>
<accession>A0ABW3HTF8</accession>
<keyword evidence="3" id="KW-0732">Signal</keyword>
<evidence type="ECO:0000256" key="6">
    <source>
        <dbReference type="ARBA" id="ARBA00023295"/>
    </source>
</evidence>
<comment type="catalytic activity">
    <reaction evidence="1">
        <text>Hydrolysis of terminal, non-reducing alpha-D-galactose residues in alpha-D-galactosides, including galactose oligosaccharides, galactomannans and galactolipids.</text>
        <dbReference type="EC" id="3.2.1.22"/>
    </reaction>
</comment>
<keyword evidence="5" id="KW-0378">Hydrolase</keyword>
<evidence type="ECO:0000256" key="3">
    <source>
        <dbReference type="ARBA" id="ARBA00022729"/>
    </source>
</evidence>
<keyword evidence="4" id="KW-0677">Repeat</keyword>
<evidence type="ECO:0000313" key="10">
    <source>
        <dbReference type="Proteomes" id="UP001596989"/>
    </source>
</evidence>
<evidence type="ECO:0000259" key="8">
    <source>
        <dbReference type="Pfam" id="PF23764"/>
    </source>
</evidence>
<feature type="domain" description="GLAA-B beta-barrel" evidence="7">
    <location>
        <begin position="139"/>
        <end position="215"/>
    </location>
</feature>
<dbReference type="EMBL" id="JBHTJZ010000024">
    <property type="protein sequence ID" value="MFD0960818.1"/>
    <property type="molecule type" value="Genomic_DNA"/>
</dbReference>
<comment type="caution">
    <text evidence="9">The sequence shown here is derived from an EMBL/GenBank/DDBJ whole genome shotgun (WGS) entry which is preliminary data.</text>
</comment>
<keyword evidence="6" id="KW-0326">Glycosidase</keyword>
<proteinExistence type="predicted"/>
<keyword evidence="10" id="KW-1185">Reference proteome</keyword>
<dbReference type="RefSeq" id="WP_377566021.1">
    <property type="nucleotide sequence ID" value="NZ_JBHTJZ010000024.1"/>
</dbReference>
<dbReference type="InterPro" id="IPR057275">
    <property type="entry name" value="Beta-barrel_GLAA-B_I"/>
</dbReference>
<evidence type="ECO:0000256" key="2">
    <source>
        <dbReference type="ARBA" id="ARBA00001271"/>
    </source>
</evidence>
<feature type="domain" description="GLAA-B beta-barrel" evidence="8">
    <location>
        <begin position="339"/>
        <end position="405"/>
    </location>
</feature>
<gene>
    <name evidence="9" type="ORF">ACFQ2I_15615</name>
</gene>
<evidence type="ECO:0000313" key="9">
    <source>
        <dbReference type="EMBL" id="MFD0960818.1"/>
    </source>
</evidence>
<name>A0ABW3HTF8_9BACL</name>
<organism evidence="9 10">
    <name type="scientific">Paenibacillus chungangensis</name>
    <dbReference type="NCBI Taxonomy" id="696535"/>
    <lineage>
        <taxon>Bacteria</taxon>
        <taxon>Bacillati</taxon>
        <taxon>Bacillota</taxon>
        <taxon>Bacilli</taxon>
        <taxon>Bacillales</taxon>
        <taxon>Paenibacillaceae</taxon>
        <taxon>Paenibacillus</taxon>
    </lineage>
</organism>
<dbReference type="InterPro" id="IPR056441">
    <property type="entry name" value="Beta-barrel_GLAA-B_II"/>
</dbReference>